<dbReference type="EMBL" id="MF782455">
    <property type="protein sequence ID" value="ATZ81233.1"/>
    <property type="molecule type" value="Genomic_DNA"/>
</dbReference>
<name>A0A2H4UWB8_9VIRU</name>
<evidence type="ECO:0000313" key="3">
    <source>
        <dbReference type="EMBL" id="ATZ81269.1"/>
    </source>
</evidence>
<sequence length="41" mass="5111">MVAISGINRLFLLYTDYFYCIQIIFIVYRLFLLYTDYKKIY</sequence>
<evidence type="ECO:0000256" key="1">
    <source>
        <dbReference type="SAM" id="Phobius"/>
    </source>
</evidence>
<feature type="transmembrane region" description="Helical" evidence="1">
    <location>
        <begin position="12"/>
        <end position="34"/>
    </location>
</feature>
<protein>
    <recommendedName>
        <fullName evidence="5">Transmembrane protein</fullName>
    </recommendedName>
</protein>
<keyword evidence="1" id="KW-0812">Transmembrane</keyword>
<proteinExistence type="predicted"/>
<gene>
    <name evidence="2" type="ORF">BMW23_1190</name>
    <name evidence="3" type="ORF">BMW23_1226</name>
</gene>
<organism evidence="2">
    <name type="scientific">Bodo saltans virus</name>
    <dbReference type="NCBI Taxonomy" id="2024608"/>
    <lineage>
        <taxon>Viruses</taxon>
        <taxon>Varidnaviria</taxon>
        <taxon>Bamfordvirae</taxon>
        <taxon>Nucleocytoviricota</taxon>
        <taxon>Megaviricetes</taxon>
        <taxon>Imitervirales</taxon>
        <taxon>Mimiviridae</taxon>
        <taxon>Klosneuvirinae</taxon>
        <taxon>Theiavirus</taxon>
        <taxon>Theiavirus salishense</taxon>
    </lineage>
</organism>
<evidence type="ECO:0000313" key="4">
    <source>
        <dbReference type="Proteomes" id="UP000240325"/>
    </source>
</evidence>
<evidence type="ECO:0000313" key="2">
    <source>
        <dbReference type="EMBL" id="ATZ81233.1"/>
    </source>
</evidence>
<keyword evidence="1" id="KW-0472">Membrane</keyword>
<accession>A0A2H4UWB8</accession>
<dbReference type="EMBL" id="MF782455">
    <property type="protein sequence ID" value="ATZ81269.1"/>
    <property type="molecule type" value="Genomic_DNA"/>
</dbReference>
<keyword evidence="4" id="KW-1185">Reference proteome</keyword>
<evidence type="ECO:0008006" key="5">
    <source>
        <dbReference type="Google" id="ProtNLM"/>
    </source>
</evidence>
<reference evidence="2" key="1">
    <citation type="journal article" date="2017" name="Elife">
        <title>The kinetoplastid-infecting Bodo saltans virus (BsV), a window into the most abundant giant viruses in the sea.</title>
        <authorList>
            <person name="Deeg C.M."/>
            <person name="Chow C.-E.T."/>
            <person name="Suttle C.A."/>
        </authorList>
    </citation>
    <scope>NUCLEOTIDE SEQUENCE</scope>
    <source>
        <strain evidence="2">NG1</strain>
    </source>
</reference>
<dbReference type="Proteomes" id="UP000240325">
    <property type="component" value="Segment"/>
</dbReference>
<keyword evidence="1" id="KW-1133">Transmembrane helix</keyword>